<keyword evidence="3" id="KW-0808">Transferase</keyword>
<dbReference type="EMBL" id="CP000089">
    <property type="protein sequence ID" value="AAZ46008.1"/>
    <property type="molecule type" value="Genomic_DNA"/>
</dbReference>
<keyword evidence="2" id="KW-0489">Methyltransferase</keyword>
<accession>Q47GM3</accession>
<comment type="similarity">
    <text evidence="1">Belongs to the CFA/CMAS family.</text>
</comment>
<evidence type="ECO:0000256" key="2">
    <source>
        <dbReference type="ARBA" id="ARBA00022603"/>
    </source>
</evidence>
<dbReference type="Gene3D" id="3.40.50.150">
    <property type="entry name" value="Vaccinia Virus protein VP39"/>
    <property type="match status" value="1"/>
</dbReference>
<dbReference type="AlphaFoldDB" id="Q47GM3"/>
<gene>
    <name evidence="6" type="ordered locus">Daro_1253</name>
</gene>
<keyword evidence="4" id="KW-0949">S-adenosyl-L-methionine</keyword>
<dbReference type="InterPro" id="IPR029063">
    <property type="entry name" value="SAM-dependent_MTases_sf"/>
</dbReference>
<dbReference type="InterPro" id="IPR050723">
    <property type="entry name" value="CFA/CMAS"/>
</dbReference>
<dbReference type="KEGG" id="dar:Daro_1253"/>
<organism evidence="6">
    <name type="scientific">Dechloromonas aromatica (strain RCB)</name>
    <dbReference type="NCBI Taxonomy" id="159087"/>
    <lineage>
        <taxon>Bacteria</taxon>
        <taxon>Pseudomonadati</taxon>
        <taxon>Pseudomonadota</taxon>
        <taxon>Betaproteobacteria</taxon>
        <taxon>Rhodocyclales</taxon>
        <taxon>Azonexaceae</taxon>
        <taxon>Dechloromonas</taxon>
    </lineage>
</organism>
<protein>
    <recommendedName>
        <fullName evidence="7">Methyltransferase type 11</fullName>
    </recommendedName>
</protein>
<dbReference type="Pfam" id="PF13489">
    <property type="entry name" value="Methyltransf_23"/>
    <property type="match status" value="1"/>
</dbReference>
<dbReference type="PANTHER" id="PTHR43667">
    <property type="entry name" value="CYCLOPROPANE-FATTY-ACYL-PHOSPHOLIPID SYNTHASE"/>
    <property type="match status" value="1"/>
</dbReference>
<dbReference type="PANTHER" id="PTHR43667:SF1">
    <property type="entry name" value="CYCLOPROPANE-FATTY-ACYL-PHOSPHOLIPID SYNTHASE"/>
    <property type="match status" value="1"/>
</dbReference>
<evidence type="ECO:0000256" key="3">
    <source>
        <dbReference type="ARBA" id="ARBA00022679"/>
    </source>
</evidence>
<dbReference type="CDD" id="cd02440">
    <property type="entry name" value="AdoMet_MTases"/>
    <property type="match status" value="1"/>
</dbReference>
<dbReference type="OrthoDB" id="8564939at2"/>
<dbReference type="HOGENOM" id="CLU_097526_0_0_4"/>
<proteinExistence type="inferred from homology"/>
<evidence type="ECO:0000256" key="1">
    <source>
        <dbReference type="ARBA" id="ARBA00010815"/>
    </source>
</evidence>
<dbReference type="eggNOG" id="COG2230">
    <property type="taxonomic scope" value="Bacteria"/>
</dbReference>
<dbReference type="GO" id="GO:0006629">
    <property type="term" value="P:lipid metabolic process"/>
    <property type="evidence" value="ECO:0007669"/>
    <property type="project" value="UniProtKB-KW"/>
</dbReference>
<dbReference type="SUPFAM" id="SSF53335">
    <property type="entry name" value="S-adenosyl-L-methionine-dependent methyltransferases"/>
    <property type="match status" value="1"/>
</dbReference>
<keyword evidence="5" id="KW-0443">Lipid metabolism</keyword>
<name>Q47GM3_DECAR</name>
<evidence type="ECO:0008006" key="7">
    <source>
        <dbReference type="Google" id="ProtNLM"/>
    </source>
</evidence>
<dbReference type="GO" id="GO:0032259">
    <property type="term" value="P:methylation"/>
    <property type="evidence" value="ECO:0007669"/>
    <property type="project" value="UniProtKB-KW"/>
</dbReference>
<evidence type="ECO:0000256" key="5">
    <source>
        <dbReference type="ARBA" id="ARBA00023098"/>
    </source>
</evidence>
<sequence length="255" mass="28647">MELTEVTFWDNYWRDCPLPSVVNQRDSFDRCLASGLKQHLGSVQGRAFEVGCAPGKWLAFMAKEFGLQPAGIEYSQAGMQATERNFALLGLEGGNIMTGDFFAIEPQAQFDVVISFGFIEHFDRPEEVVKRHLAWLKPGGKLVLGVPNFNGVYKPLQKALKPEILDKHNLSIMNLRWFEQLVHQFPLKPVHIGYLGSFEPSLPVADRGVKSAGQLLVKLLLKAGVLLRQLRWLDRVNHPALSSYILAIYVKDASE</sequence>
<dbReference type="GO" id="GO:0008168">
    <property type="term" value="F:methyltransferase activity"/>
    <property type="evidence" value="ECO:0007669"/>
    <property type="project" value="UniProtKB-KW"/>
</dbReference>
<reference evidence="6" key="1">
    <citation type="submission" date="2005-08" db="EMBL/GenBank/DDBJ databases">
        <title>Complete sequence of Dechloromonas aromatica RCB.</title>
        <authorList>
            <person name="Salinero K.K."/>
            <person name="Copeland A."/>
            <person name="Lucas S."/>
            <person name="Lapidus A."/>
            <person name="Barry K."/>
            <person name="Detter J.C."/>
            <person name="Glavina T."/>
            <person name="Hammon N."/>
            <person name="Israni S."/>
            <person name="Pitluck S."/>
            <person name="Di Bartolo G."/>
            <person name="Trong S."/>
            <person name="Schmutz J."/>
            <person name="Larimer F."/>
            <person name="Land M."/>
            <person name="Ivanova N."/>
            <person name="Richardson P."/>
        </authorList>
    </citation>
    <scope>NUCLEOTIDE SEQUENCE</scope>
    <source>
        <strain evidence="6">RCB</strain>
    </source>
</reference>
<evidence type="ECO:0000313" key="6">
    <source>
        <dbReference type="EMBL" id="AAZ46008.1"/>
    </source>
</evidence>
<dbReference type="STRING" id="159087.Daro_1253"/>
<evidence type="ECO:0000256" key="4">
    <source>
        <dbReference type="ARBA" id="ARBA00022691"/>
    </source>
</evidence>